<sequence>MEKFFWGNSVSSMQTEGGWDQGGKSLSVYDVRVPKDGLSDWHFANDNYNHYTEDFDYMQDLGMNMYRFQISWSRVVKDGDGDFNEEGIAYYSKFIDDLLARGIQPMICLYHFDMPLHLAKEYNGFMSKHVKDSFIRYGKEMVDRFSDRVKYWITFNEQNIFHFSEGFNIAGYEKGDKTTQDLYQMAHNVMVCHAEVTNYIHEKTDAKIGGMLAYSEVYPATCDPEDIRVAREWDEFVNHTLVECFVNGRYSKQHLAYAKNNGIDLGIIEGEMESISRMRSDFMSFSYYSSTTISAKQIPKGTAPNFYLDFGKVENPYIGTTEWSWQIDPQGFRDVLNKLYQRYQIPVFPIENGIGVRETWDGTNQIEDDYRIDYHKEHLKAMYDAMNKDGVEVIGYLGWGLIDILSSKGDMEKRYGLVYVNRSNQDLKDMKRVPKKSYAWFKEVIASNGASLYKN</sequence>
<dbReference type="FunFam" id="3.20.20.80:FF:000004">
    <property type="entry name" value="Beta-glucosidase 6-phospho-beta-glucosidase"/>
    <property type="match status" value="1"/>
</dbReference>
<dbReference type="STRING" id="1856638.A9Q68_02820"/>
<dbReference type="Gene3D" id="3.20.20.80">
    <property type="entry name" value="Glycosidases"/>
    <property type="match status" value="1"/>
</dbReference>
<dbReference type="Pfam" id="PF00232">
    <property type="entry name" value="Glyco_hydro_1"/>
    <property type="match status" value="1"/>
</dbReference>
<dbReference type="PANTHER" id="PTHR10353:SF122">
    <property type="entry name" value="6-PHOSPHO-BETA-GLUCOSIDASE ASCB-RELATED"/>
    <property type="match status" value="1"/>
</dbReference>
<evidence type="ECO:0000256" key="1">
    <source>
        <dbReference type="ARBA" id="ARBA00010838"/>
    </source>
</evidence>
<name>A0A1L8MNZ1_9STRE</name>
<comment type="caution">
    <text evidence="5">The sequence shown here is derived from an EMBL/GenBank/DDBJ whole genome shotgun (WGS) entry which is preliminary data.</text>
</comment>
<dbReference type="PRINTS" id="PR00131">
    <property type="entry name" value="GLHYDRLASE1"/>
</dbReference>
<accession>A0A1L8MNZ1</accession>
<comment type="similarity">
    <text evidence="1 4">Belongs to the glycosyl hydrolase 1 family.</text>
</comment>
<dbReference type="Proteomes" id="UP000182015">
    <property type="component" value="Unassembled WGS sequence"/>
</dbReference>
<dbReference type="AlphaFoldDB" id="A0A1L8MNZ1"/>
<evidence type="ECO:0000256" key="3">
    <source>
        <dbReference type="ARBA" id="ARBA00023295"/>
    </source>
</evidence>
<dbReference type="OrthoDB" id="1688691at2"/>
<dbReference type="InterPro" id="IPR017853">
    <property type="entry name" value="GH"/>
</dbReference>
<evidence type="ECO:0000256" key="4">
    <source>
        <dbReference type="RuleBase" id="RU003690"/>
    </source>
</evidence>
<keyword evidence="6" id="KW-1185">Reference proteome</keyword>
<gene>
    <name evidence="5" type="ORF">A9Q68_02820</name>
</gene>
<dbReference type="GO" id="GO:0005829">
    <property type="term" value="C:cytosol"/>
    <property type="evidence" value="ECO:0007669"/>
    <property type="project" value="TreeGrafter"/>
</dbReference>
<evidence type="ECO:0000313" key="6">
    <source>
        <dbReference type="Proteomes" id="UP000182015"/>
    </source>
</evidence>
<dbReference type="EMBL" id="LZDD01000001">
    <property type="protein sequence ID" value="OJF72494.1"/>
    <property type="molecule type" value="Genomic_DNA"/>
</dbReference>
<protein>
    <submittedName>
        <fullName evidence="5">6-phospho-beta-glucosidase</fullName>
    </submittedName>
</protein>
<reference evidence="6" key="1">
    <citation type="submission" date="2016-06" db="EMBL/GenBank/DDBJ databases">
        <authorList>
            <person name="de Vries S.P.W."/>
            <person name="Hadjirin N.F."/>
            <person name="Lay E.M."/>
            <person name="Zadoks R.N."/>
            <person name="Peacock S.J."/>
            <person name="Parkhill J."/>
            <person name="Grant A.J."/>
            <person name="Mcdougall S."/>
            <person name="Holmes M.A."/>
        </authorList>
    </citation>
    <scope>NUCLEOTIDE SEQUENCE [LARGE SCALE GENOMIC DNA]</scope>
    <source>
        <strain evidence="6">NZ1587</strain>
    </source>
</reference>
<keyword evidence="2" id="KW-0378">Hydrolase</keyword>
<dbReference type="RefSeq" id="WP_071793157.1">
    <property type="nucleotide sequence ID" value="NZ_LZDD01000001.1"/>
</dbReference>
<keyword evidence="3" id="KW-0326">Glycosidase</keyword>
<dbReference type="PANTHER" id="PTHR10353">
    <property type="entry name" value="GLYCOSYL HYDROLASE"/>
    <property type="match status" value="1"/>
</dbReference>
<evidence type="ECO:0000256" key="2">
    <source>
        <dbReference type="ARBA" id="ARBA00022801"/>
    </source>
</evidence>
<evidence type="ECO:0000313" key="5">
    <source>
        <dbReference type="EMBL" id="OJF72494.1"/>
    </source>
</evidence>
<dbReference type="GO" id="GO:0008422">
    <property type="term" value="F:beta-glucosidase activity"/>
    <property type="evidence" value="ECO:0007669"/>
    <property type="project" value="TreeGrafter"/>
</dbReference>
<organism evidence="5 6">
    <name type="scientific">Streptococcus bovimastitidis</name>
    <dbReference type="NCBI Taxonomy" id="1856638"/>
    <lineage>
        <taxon>Bacteria</taxon>
        <taxon>Bacillati</taxon>
        <taxon>Bacillota</taxon>
        <taxon>Bacilli</taxon>
        <taxon>Lactobacillales</taxon>
        <taxon>Streptococcaceae</taxon>
        <taxon>Streptococcus</taxon>
    </lineage>
</organism>
<dbReference type="GO" id="GO:0016052">
    <property type="term" value="P:carbohydrate catabolic process"/>
    <property type="evidence" value="ECO:0007669"/>
    <property type="project" value="TreeGrafter"/>
</dbReference>
<dbReference type="InterPro" id="IPR001360">
    <property type="entry name" value="Glyco_hydro_1"/>
</dbReference>
<dbReference type="SUPFAM" id="SSF51445">
    <property type="entry name" value="(Trans)glycosidases"/>
    <property type="match status" value="1"/>
</dbReference>
<proteinExistence type="inferred from homology"/>